<dbReference type="EMBL" id="JAZHXI010000018">
    <property type="protein sequence ID" value="KAL2061895.1"/>
    <property type="molecule type" value="Genomic_DNA"/>
</dbReference>
<sequence length="111" mass="12764">MWTRGICTAKTRQLPKHQDQDREEALERRGEEEQERTRWSQSVGSRRLPGPVTLQRKPGVSKPFLVQSARFGTRTWFDKLPSGSSSTPSPPLAIHRDVLYDYAPAFHHQIP</sequence>
<dbReference type="Proteomes" id="UP001595075">
    <property type="component" value="Unassembled WGS sequence"/>
</dbReference>
<name>A0ABR4BW91_9HELO</name>
<gene>
    <name evidence="2" type="ORF">VTL71DRAFT_7273</name>
</gene>
<evidence type="ECO:0000313" key="2">
    <source>
        <dbReference type="EMBL" id="KAL2061895.1"/>
    </source>
</evidence>
<evidence type="ECO:0000313" key="3">
    <source>
        <dbReference type="Proteomes" id="UP001595075"/>
    </source>
</evidence>
<feature type="region of interest" description="Disordered" evidence="1">
    <location>
        <begin position="1"/>
        <end position="59"/>
    </location>
</feature>
<comment type="caution">
    <text evidence="2">The sequence shown here is derived from an EMBL/GenBank/DDBJ whole genome shotgun (WGS) entry which is preliminary data.</text>
</comment>
<organism evidence="2 3">
    <name type="scientific">Oculimacula yallundae</name>
    <dbReference type="NCBI Taxonomy" id="86028"/>
    <lineage>
        <taxon>Eukaryota</taxon>
        <taxon>Fungi</taxon>
        <taxon>Dikarya</taxon>
        <taxon>Ascomycota</taxon>
        <taxon>Pezizomycotina</taxon>
        <taxon>Leotiomycetes</taxon>
        <taxon>Helotiales</taxon>
        <taxon>Ploettnerulaceae</taxon>
        <taxon>Oculimacula</taxon>
    </lineage>
</organism>
<proteinExistence type="predicted"/>
<evidence type="ECO:0000256" key="1">
    <source>
        <dbReference type="SAM" id="MobiDB-lite"/>
    </source>
</evidence>
<reference evidence="2 3" key="1">
    <citation type="journal article" date="2024" name="Commun. Biol.">
        <title>Comparative genomic analysis of thermophilic fungi reveals convergent evolutionary adaptations and gene losses.</title>
        <authorList>
            <person name="Steindorff A.S."/>
            <person name="Aguilar-Pontes M.V."/>
            <person name="Robinson A.J."/>
            <person name="Andreopoulos B."/>
            <person name="LaButti K."/>
            <person name="Kuo A."/>
            <person name="Mondo S."/>
            <person name="Riley R."/>
            <person name="Otillar R."/>
            <person name="Haridas S."/>
            <person name="Lipzen A."/>
            <person name="Grimwood J."/>
            <person name="Schmutz J."/>
            <person name="Clum A."/>
            <person name="Reid I.D."/>
            <person name="Moisan M.C."/>
            <person name="Butler G."/>
            <person name="Nguyen T.T.M."/>
            <person name="Dewar K."/>
            <person name="Conant G."/>
            <person name="Drula E."/>
            <person name="Henrissat B."/>
            <person name="Hansel C."/>
            <person name="Singer S."/>
            <person name="Hutchinson M.I."/>
            <person name="de Vries R.P."/>
            <person name="Natvig D.O."/>
            <person name="Powell A.J."/>
            <person name="Tsang A."/>
            <person name="Grigoriev I.V."/>
        </authorList>
    </citation>
    <scope>NUCLEOTIDE SEQUENCE [LARGE SCALE GENOMIC DNA]</scope>
    <source>
        <strain evidence="2 3">CBS 494.80</strain>
    </source>
</reference>
<accession>A0ABR4BW91</accession>
<feature type="compositionally biased region" description="Basic and acidic residues" evidence="1">
    <location>
        <begin position="16"/>
        <end position="38"/>
    </location>
</feature>
<protein>
    <submittedName>
        <fullName evidence="2">Uncharacterized protein</fullName>
    </submittedName>
</protein>
<keyword evidence="3" id="KW-1185">Reference proteome</keyword>